<sequence>MAWACFLTISEESSSSISFVPRTALLCHEGRREETKFLQTRFFSACFTELWAMWGTQTDALVTQAGQEIRGVDVSELQSTFEFMLLELNHLIRLWGVHLAGISPITHPERPHQTW</sequence>
<dbReference type="EMBL" id="JAHRIO010062593">
    <property type="protein sequence ID" value="MEQ2179354.1"/>
    <property type="molecule type" value="Genomic_DNA"/>
</dbReference>
<protein>
    <submittedName>
        <fullName evidence="1">Uncharacterized protein</fullName>
    </submittedName>
</protein>
<gene>
    <name evidence="1" type="ORF">GOODEAATRI_023996</name>
</gene>
<proteinExistence type="predicted"/>
<accession>A0ABV0P7C1</accession>
<name>A0ABV0P7C1_9TELE</name>
<organism evidence="1 2">
    <name type="scientific">Goodea atripinnis</name>
    <dbReference type="NCBI Taxonomy" id="208336"/>
    <lineage>
        <taxon>Eukaryota</taxon>
        <taxon>Metazoa</taxon>
        <taxon>Chordata</taxon>
        <taxon>Craniata</taxon>
        <taxon>Vertebrata</taxon>
        <taxon>Euteleostomi</taxon>
        <taxon>Actinopterygii</taxon>
        <taxon>Neopterygii</taxon>
        <taxon>Teleostei</taxon>
        <taxon>Neoteleostei</taxon>
        <taxon>Acanthomorphata</taxon>
        <taxon>Ovalentaria</taxon>
        <taxon>Atherinomorphae</taxon>
        <taxon>Cyprinodontiformes</taxon>
        <taxon>Goodeidae</taxon>
        <taxon>Goodea</taxon>
    </lineage>
</organism>
<reference evidence="1 2" key="1">
    <citation type="submission" date="2021-06" db="EMBL/GenBank/DDBJ databases">
        <authorList>
            <person name="Palmer J.M."/>
        </authorList>
    </citation>
    <scope>NUCLEOTIDE SEQUENCE [LARGE SCALE GENOMIC DNA]</scope>
    <source>
        <strain evidence="1 2">GA_2019</strain>
        <tissue evidence="1">Muscle</tissue>
    </source>
</reference>
<keyword evidence="2" id="KW-1185">Reference proteome</keyword>
<comment type="caution">
    <text evidence="1">The sequence shown here is derived from an EMBL/GenBank/DDBJ whole genome shotgun (WGS) entry which is preliminary data.</text>
</comment>
<evidence type="ECO:0000313" key="1">
    <source>
        <dbReference type="EMBL" id="MEQ2179354.1"/>
    </source>
</evidence>
<evidence type="ECO:0000313" key="2">
    <source>
        <dbReference type="Proteomes" id="UP001476798"/>
    </source>
</evidence>
<dbReference type="Proteomes" id="UP001476798">
    <property type="component" value="Unassembled WGS sequence"/>
</dbReference>